<keyword evidence="2 8" id="KW-0813">Transport</keyword>
<dbReference type="AlphaFoldDB" id="A0A1T5GEV0"/>
<dbReference type="PROSITE" id="PS52016">
    <property type="entry name" value="TONB_DEPENDENT_REC_3"/>
    <property type="match status" value="1"/>
</dbReference>
<dbReference type="CDD" id="cd01347">
    <property type="entry name" value="ligand_gated_channel"/>
    <property type="match status" value="1"/>
</dbReference>
<evidence type="ECO:0000259" key="12">
    <source>
        <dbReference type="Pfam" id="PF00593"/>
    </source>
</evidence>
<keyword evidence="15" id="KW-1185">Reference proteome</keyword>
<dbReference type="InterPro" id="IPR010104">
    <property type="entry name" value="TonB_rcpt_bac"/>
</dbReference>
<keyword evidence="6 8" id="KW-0472">Membrane</keyword>
<evidence type="ECO:0000256" key="10">
    <source>
        <dbReference type="SAM" id="MobiDB-lite"/>
    </source>
</evidence>
<keyword evidence="7 8" id="KW-0998">Cell outer membrane</keyword>
<dbReference type="STRING" id="439228.SAMN06295920_11433"/>
<reference evidence="15" key="1">
    <citation type="submission" date="2017-02" db="EMBL/GenBank/DDBJ databases">
        <authorList>
            <person name="Varghese N."/>
            <person name="Submissions S."/>
        </authorList>
    </citation>
    <scope>NUCLEOTIDE SEQUENCE [LARGE SCALE GENOMIC DNA]</scope>
    <source>
        <strain evidence="15">UM2</strain>
    </source>
</reference>
<comment type="subcellular location">
    <subcellularLocation>
        <location evidence="1 8">Cell outer membrane</location>
        <topology evidence="1 8">Multi-pass membrane protein</topology>
    </subcellularLocation>
</comment>
<accession>A0A1T5GEV0</accession>
<dbReference type="InterPro" id="IPR037066">
    <property type="entry name" value="Plug_dom_sf"/>
</dbReference>
<feature type="compositionally biased region" description="Basic and acidic residues" evidence="10">
    <location>
        <begin position="323"/>
        <end position="333"/>
    </location>
</feature>
<gene>
    <name evidence="14" type="ORF">SAMN06295920_11433</name>
</gene>
<dbReference type="EMBL" id="FUYM01000014">
    <property type="protein sequence ID" value="SKC06954.1"/>
    <property type="molecule type" value="Genomic_DNA"/>
</dbReference>
<keyword evidence="4 8" id="KW-0812">Transmembrane</keyword>
<evidence type="ECO:0000256" key="6">
    <source>
        <dbReference type="ARBA" id="ARBA00023136"/>
    </source>
</evidence>
<dbReference type="InterPro" id="IPR012910">
    <property type="entry name" value="Plug_dom"/>
</dbReference>
<dbReference type="PANTHER" id="PTHR40980:SF4">
    <property type="entry name" value="TONB-DEPENDENT RECEPTOR-LIKE BETA-BARREL DOMAIN-CONTAINING PROTEIN"/>
    <property type="match status" value="1"/>
</dbReference>
<evidence type="ECO:0000313" key="15">
    <source>
        <dbReference type="Proteomes" id="UP000189818"/>
    </source>
</evidence>
<dbReference type="Gene3D" id="2.170.130.10">
    <property type="entry name" value="TonB-dependent receptor, plug domain"/>
    <property type="match status" value="1"/>
</dbReference>
<dbReference type="GO" id="GO:0009279">
    <property type="term" value="C:cell outer membrane"/>
    <property type="evidence" value="ECO:0007669"/>
    <property type="project" value="UniProtKB-SubCell"/>
</dbReference>
<dbReference type="RefSeq" id="WP_079650523.1">
    <property type="nucleotide sequence ID" value="NZ_FUYM01000014.1"/>
</dbReference>
<dbReference type="Gene3D" id="2.40.170.20">
    <property type="entry name" value="TonB-dependent receptor, beta-barrel domain"/>
    <property type="match status" value="1"/>
</dbReference>
<evidence type="ECO:0000256" key="3">
    <source>
        <dbReference type="ARBA" id="ARBA00022452"/>
    </source>
</evidence>
<evidence type="ECO:0000256" key="4">
    <source>
        <dbReference type="ARBA" id="ARBA00022692"/>
    </source>
</evidence>
<dbReference type="InterPro" id="IPR000531">
    <property type="entry name" value="Beta-barrel_TonB"/>
</dbReference>
<sequence length="871" mass="95048">MTRSTLLAGVALLCLSSAALAAEGDGDIVVSGQRAQQERAIEAKRFTIGIADIAASDEIGRLPDRNVAEVVERLPGVGVTYDQGEGRYVAVRGVPSDLNGYTVNGIEIGNPDGQTRALPLDIISGQLLNRVEVNKARTPDMDGQGIGGTINLVTQTAFDFRDRFTVVANGQVGYQELNDKRPIRGDAAVAGRFGSDEQFGITLGGSYSDRTYTSYGIYPDDWRPVAGAARGGLPTNIKYTDYSLKRERIGATGSLDWRPGDDHQVYVRGIYSKFTEDEYRQRYRLDFATDALINSPAFAFHPGGVSGTVSGTPNAGVGSGTGPERRQDLRQEHKAKSVLAGMIGGSSRFDALKLDYVLARVHNEVREPNQLWQFRCNPGTVDFDFSDTVFSAAPRNECSPSQMNFRQYTEQNERGDEDIWQGKVDLTYDLSSLGQGSFLKVGGKYRATDKDFDSRNDTWTRGGNAASRFTLAQFGLAGDPVLSYPKAGKPYGVAPVIDLDAIRAFTAANLPGPYFVLDSATSLNNATLNDFVVDEDVTAGYVMANLVLGKVTVTPGLRYERTKLRITGFRLDTPAGGATVVAPSNSRNSYDDWLPSLLVRVTPSDDTVFRFAYTRSIGRPNYSQLSPSGALNYEAGAAPGTFEGSISFGNPDLKPYRSDNLDATAEWYFAKGGLLSVGVFAKFIKNPIFTQTFTQTDVTVDGRTYAILDTSQPLNADRGDIIGIEGQFQQQFTFLPGLLSGLGVSLTGTYTSSTLKLPDGRSSTFPQQSRYLYGAELFYQKGPLEGSIAYHNTGKSLLAPGGVAYQDQYNNDLRRLDAKISVTITDNIRVYAEAQNLTDEPTRQYQDKRTDWIIQNERYGRTFYGGVSVKF</sequence>
<evidence type="ECO:0000259" key="13">
    <source>
        <dbReference type="Pfam" id="PF07715"/>
    </source>
</evidence>
<dbReference type="Pfam" id="PF07715">
    <property type="entry name" value="Plug"/>
    <property type="match status" value="1"/>
</dbReference>
<evidence type="ECO:0000256" key="5">
    <source>
        <dbReference type="ARBA" id="ARBA00023077"/>
    </source>
</evidence>
<evidence type="ECO:0000256" key="9">
    <source>
        <dbReference type="RuleBase" id="RU003357"/>
    </source>
</evidence>
<evidence type="ECO:0000256" key="11">
    <source>
        <dbReference type="SAM" id="SignalP"/>
    </source>
</evidence>
<dbReference type="Proteomes" id="UP000189818">
    <property type="component" value="Unassembled WGS sequence"/>
</dbReference>
<comment type="similarity">
    <text evidence="8 9">Belongs to the TonB-dependent receptor family.</text>
</comment>
<keyword evidence="11" id="KW-0732">Signal</keyword>
<name>A0A1T5GEV0_9SPHN</name>
<evidence type="ECO:0000256" key="1">
    <source>
        <dbReference type="ARBA" id="ARBA00004571"/>
    </source>
</evidence>
<feature type="chain" id="PRO_5013092240" evidence="11">
    <location>
        <begin position="22"/>
        <end position="871"/>
    </location>
</feature>
<feature type="signal peptide" evidence="11">
    <location>
        <begin position="1"/>
        <end position="21"/>
    </location>
</feature>
<keyword evidence="14" id="KW-0675">Receptor</keyword>
<keyword evidence="5 9" id="KW-0798">TonB box</keyword>
<evidence type="ECO:0000256" key="7">
    <source>
        <dbReference type="ARBA" id="ARBA00023237"/>
    </source>
</evidence>
<feature type="region of interest" description="Disordered" evidence="10">
    <location>
        <begin position="309"/>
        <end position="333"/>
    </location>
</feature>
<feature type="domain" description="TonB-dependent receptor plug" evidence="13">
    <location>
        <begin position="51"/>
        <end position="149"/>
    </location>
</feature>
<feature type="domain" description="TonB-dependent receptor-like beta-barrel" evidence="12">
    <location>
        <begin position="405"/>
        <end position="837"/>
    </location>
</feature>
<dbReference type="InterPro" id="IPR039426">
    <property type="entry name" value="TonB-dep_rcpt-like"/>
</dbReference>
<evidence type="ECO:0000256" key="2">
    <source>
        <dbReference type="ARBA" id="ARBA00022448"/>
    </source>
</evidence>
<dbReference type="SUPFAM" id="SSF56935">
    <property type="entry name" value="Porins"/>
    <property type="match status" value="1"/>
</dbReference>
<proteinExistence type="inferred from homology"/>
<organism evidence="14 15">
    <name type="scientific">Rhizorhabdus histidinilytica</name>
    <dbReference type="NCBI Taxonomy" id="439228"/>
    <lineage>
        <taxon>Bacteria</taxon>
        <taxon>Pseudomonadati</taxon>
        <taxon>Pseudomonadota</taxon>
        <taxon>Alphaproteobacteria</taxon>
        <taxon>Sphingomonadales</taxon>
        <taxon>Sphingomonadaceae</taxon>
        <taxon>Rhizorhabdus</taxon>
    </lineage>
</organism>
<dbReference type="OrthoDB" id="5476657at2"/>
<evidence type="ECO:0000313" key="14">
    <source>
        <dbReference type="EMBL" id="SKC06954.1"/>
    </source>
</evidence>
<dbReference type="InterPro" id="IPR036942">
    <property type="entry name" value="Beta-barrel_TonB_sf"/>
</dbReference>
<keyword evidence="3 8" id="KW-1134">Transmembrane beta strand</keyword>
<dbReference type="NCBIfam" id="TIGR01782">
    <property type="entry name" value="TonB-Xanth-Caul"/>
    <property type="match status" value="1"/>
</dbReference>
<dbReference type="Pfam" id="PF00593">
    <property type="entry name" value="TonB_dep_Rec_b-barrel"/>
    <property type="match status" value="1"/>
</dbReference>
<protein>
    <submittedName>
        <fullName evidence="14">TonB-dependent receptor</fullName>
    </submittedName>
</protein>
<evidence type="ECO:0000256" key="8">
    <source>
        <dbReference type="PROSITE-ProRule" id="PRU01360"/>
    </source>
</evidence>
<dbReference type="PANTHER" id="PTHR40980">
    <property type="entry name" value="PLUG DOMAIN-CONTAINING PROTEIN"/>
    <property type="match status" value="1"/>
</dbReference>